<gene>
    <name evidence="2" type="ORF">EHR06_08685</name>
</gene>
<name>A0A4Z1ADH7_9LEPT</name>
<dbReference type="OrthoDB" id="312574at2"/>
<feature type="transmembrane region" description="Helical" evidence="1">
    <location>
        <begin position="214"/>
        <end position="233"/>
    </location>
</feature>
<reference evidence="2" key="1">
    <citation type="journal article" date="2019" name="PLoS Negl. Trop. Dis.">
        <title>Revisiting the worldwide diversity of Leptospira species in the environment.</title>
        <authorList>
            <person name="Vincent A.T."/>
            <person name="Schiettekatte O."/>
            <person name="Bourhy P."/>
            <person name="Veyrier F.J."/>
            <person name="Picardeau M."/>
        </authorList>
    </citation>
    <scope>NUCLEOTIDE SEQUENCE [LARGE SCALE GENOMIC DNA]</scope>
    <source>
        <strain evidence="2">201601113</strain>
    </source>
</reference>
<keyword evidence="1" id="KW-1133">Transmembrane helix</keyword>
<keyword evidence="2" id="KW-0328">Glycosyltransferase</keyword>
<comment type="caution">
    <text evidence="2">The sequence shown here is derived from an EMBL/GenBank/DDBJ whole genome shotgun (WGS) entry which is preliminary data.</text>
</comment>
<keyword evidence="3" id="KW-1185">Reference proteome</keyword>
<feature type="transmembrane region" description="Helical" evidence="1">
    <location>
        <begin position="319"/>
        <end position="337"/>
    </location>
</feature>
<feature type="transmembrane region" description="Helical" evidence="1">
    <location>
        <begin position="443"/>
        <end position="464"/>
    </location>
</feature>
<dbReference type="EMBL" id="RQHS01000012">
    <property type="protein sequence ID" value="TGN00184.1"/>
    <property type="molecule type" value="Genomic_DNA"/>
</dbReference>
<feature type="transmembrane region" description="Helical" evidence="1">
    <location>
        <begin position="383"/>
        <end position="406"/>
    </location>
</feature>
<keyword evidence="1" id="KW-0472">Membrane</keyword>
<feature type="transmembrane region" description="Helical" evidence="1">
    <location>
        <begin position="343"/>
        <end position="371"/>
    </location>
</feature>
<keyword evidence="2" id="KW-0808">Transferase</keyword>
<dbReference type="AlphaFoldDB" id="A0A4Z1ADH7"/>
<feature type="transmembrane region" description="Helical" evidence="1">
    <location>
        <begin position="121"/>
        <end position="140"/>
    </location>
</feature>
<feature type="transmembrane region" description="Helical" evidence="1">
    <location>
        <begin position="471"/>
        <end position="489"/>
    </location>
</feature>
<sequence>MLAIFNSLFIGIVFISSSFTNQILSGFSRHLAWVGFGLGIGFLSYFFHKNRWKDQSIKDLISQVIISALTGIYIALYFFSPTVYGTLFKNFKTFYILILLSVSIGVSYNKTKKVRDIWKNFSKLGPLTLFLLLFTIPTSVTRLYSSEDSHGTKLIPFSLEKDGNLDLSEFFINLPVIPASEWTPDKEVLDVPSQLPSGDYIEHPFFLTVYDGKLLSAFPLLPGLYNSIVYFSLKLIGVEIRTPDTINLSSSGPKMHAIEDFIYLEKFSSSFLFVITSILLFKAISKTASARTSLLITLLYSFGTTHFSNTSQTLWQHGFVEFLTVASIFLFLSKDIFAPAKTFLLGMILGSFFFVRPPSIIIAGLFGPVFFWRLRHLYIKEKIKLLIISATGILIPLCSLGLLNYLEYGHIMGGYYLMEKSFALSGMPNRFIGDLWEGVGGLLISPGFGLFVFSPIVLLSFLGFFLIRKKIGFLILPTILSTLVYLYIYGKHFIWWGGVSYATRFLSDLMPFFAVLLLPAVTISYKRTLLKVLLILFSIISIWAHTSAMYSDAPFIEWQACKRLPIREKAWRWERVPYTMPFKSYYPYITGKLDIEMIHECQLGAAAGSIENRTAFKFNNNSVLLGTEKIVPDINTYFRSGHYCAKIFSETENGQNFSGETLQILITQKDKIFLSQSLDPEFFKNNKSEIEFDITKSGKTKISILKKGEKPVIFAGLTLIKGNCE</sequence>
<dbReference type="RefSeq" id="WP_135756633.1">
    <property type="nucleotide sequence ID" value="NZ_RQHS01000012.1"/>
</dbReference>
<evidence type="ECO:0000256" key="1">
    <source>
        <dbReference type="SAM" id="Phobius"/>
    </source>
</evidence>
<feature type="transmembrane region" description="Helical" evidence="1">
    <location>
        <begin position="91"/>
        <end position="109"/>
    </location>
</feature>
<evidence type="ECO:0000313" key="3">
    <source>
        <dbReference type="Proteomes" id="UP000297241"/>
    </source>
</evidence>
<proteinExistence type="predicted"/>
<organism evidence="2 3">
    <name type="scientific">Leptospira dzoumogneensis</name>
    <dbReference type="NCBI Taxonomy" id="2484904"/>
    <lineage>
        <taxon>Bacteria</taxon>
        <taxon>Pseudomonadati</taxon>
        <taxon>Spirochaetota</taxon>
        <taxon>Spirochaetia</taxon>
        <taxon>Leptospirales</taxon>
        <taxon>Leptospiraceae</taxon>
        <taxon>Leptospira</taxon>
    </lineage>
</organism>
<dbReference type="Proteomes" id="UP000297241">
    <property type="component" value="Unassembled WGS sequence"/>
</dbReference>
<feature type="transmembrane region" description="Helical" evidence="1">
    <location>
        <begin position="509"/>
        <end position="525"/>
    </location>
</feature>
<feature type="transmembrane region" description="Helical" evidence="1">
    <location>
        <begin position="532"/>
        <end position="550"/>
    </location>
</feature>
<evidence type="ECO:0000313" key="2">
    <source>
        <dbReference type="EMBL" id="TGN00184.1"/>
    </source>
</evidence>
<dbReference type="GO" id="GO:0016757">
    <property type="term" value="F:glycosyltransferase activity"/>
    <property type="evidence" value="ECO:0007669"/>
    <property type="project" value="UniProtKB-KW"/>
</dbReference>
<feature type="transmembrane region" description="Helical" evidence="1">
    <location>
        <begin position="30"/>
        <end position="48"/>
    </location>
</feature>
<feature type="transmembrane region" description="Helical" evidence="1">
    <location>
        <begin position="60"/>
        <end position="79"/>
    </location>
</feature>
<accession>A0A4Z1ADH7</accession>
<keyword evidence="1" id="KW-0812">Transmembrane</keyword>
<protein>
    <submittedName>
        <fullName evidence="2">Dolichyl-phosphate-mannose--protein mannosyltransferase</fullName>
    </submittedName>
</protein>